<organism evidence="3">
    <name type="scientific">Medioppia subpectinata</name>
    <dbReference type="NCBI Taxonomy" id="1979941"/>
    <lineage>
        <taxon>Eukaryota</taxon>
        <taxon>Metazoa</taxon>
        <taxon>Ecdysozoa</taxon>
        <taxon>Arthropoda</taxon>
        <taxon>Chelicerata</taxon>
        <taxon>Arachnida</taxon>
        <taxon>Acari</taxon>
        <taxon>Acariformes</taxon>
        <taxon>Sarcoptiformes</taxon>
        <taxon>Oribatida</taxon>
        <taxon>Brachypylina</taxon>
        <taxon>Oppioidea</taxon>
        <taxon>Oppiidae</taxon>
        <taxon>Medioppia</taxon>
    </lineage>
</organism>
<dbReference type="Pfam" id="PF04000">
    <property type="entry name" value="Sas10_Utp3"/>
    <property type="match status" value="1"/>
</dbReference>
<dbReference type="AlphaFoldDB" id="A0A7R9LA42"/>
<reference evidence="3" key="1">
    <citation type="submission" date="2020-11" db="EMBL/GenBank/DDBJ databases">
        <authorList>
            <person name="Tran Van P."/>
        </authorList>
    </citation>
    <scope>NUCLEOTIDE SEQUENCE</scope>
</reference>
<protein>
    <recommendedName>
        <fullName evidence="5">Neuroguidin</fullName>
    </recommendedName>
</protein>
<dbReference type="InterPro" id="IPR007146">
    <property type="entry name" value="Sas10/Utp3/C1D"/>
</dbReference>
<dbReference type="GO" id="GO:0032040">
    <property type="term" value="C:small-subunit processome"/>
    <property type="evidence" value="ECO:0007669"/>
    <property type="project" value="TreeGrafter"/>
</dbReference>
<comment type="similarity">
    <text evidence="1">Belongs to the SAS10 family.</text>
</comment>
<evidence type="ECO:0000313" key="3">
    <source>
        <dbReference type="EMBL" id="CAD7637872.1"/>
    </source>
</evidence>
<dbReference type="Proteomes" id="UP000759131">
    <property type="component" value="Unassembled WGS sequence"/>
</dbReference>
<keyword evidence="4" id="KW-1185">Reference proteome</keyword>
<dbReference type="PANTHER" id="PTHR13237">
    <property type="entry name" value="SOMETHING ABOUT SILENCING PROTEIN 10-RELATED"/>
    <property type="match status" value="1"/>
</dbReference>
<dbReference type="GO" id="GO:0000462">
    <property type="term" value="P:maturation of SSU-rRNA from tricistronic rRNA transcript (SSU-rRNA, 5.8S rRNA, LSU-rRNA)"/>
    <property type="evidence" value="ECO:0007669"/>
    <property type="project" value="TreeGrafter"/>
</dbReference>
<feature type="region of interest" description="Disordered" evidence="2">
    <location>
        <begin position="138"/>
        <end position="176"/>
    </location>
</feature>
<evidence type="ECO:0000256" key="1">
    <source>
        <dbReference type="ARBA" id="ARBA00010979"/>
    </source>
</evidence>
<evidence type="ECO:0000313" key="4">
    <source>
        <dbReference type="Proteomes" id="UP000759131"/>
    </source>
</evidence>
<sequence>MAEEMDSTKSASEETIELLKSIEEKSNNCHKMGSNLLMRLKDNELLTQNGNSFVELKNRVFLSYLMDLTYLVLKKVSGQRLEGSDVIQRLVEHRTVLERMRPIEHKLRYTFDKLIKTSTDGTVDPNDPLRFKPQLNSIVGTKDTEDMGDEEYNSQNDDMGSNDDMEESGDNGKKVRSDVYVPPKVAQMRFDVEEDRKAKALERAKKKALNSSIISELRREFDDRPEEVTHSVESHNKMNRFLKDKTVFEEEYMTRMSLTKKQRNEAKQMRIQSMTSTTAGLTHFGDITALDIDHNSDYQFSKQKKRTSSKNKKYKKGFKKFKK</sequence>
<dbReference type="EMBL" id="CAJPIZ010020179">
    <property type="protein sequence ID" value="CAG2117200.1"/>
    <property type="molecule type" value="Genomic_DNA"/>
</dbReference>
<evidence type="ECO:0008006" key="5">
    <source>
        <dbReference type="Google" id="ProtNLM"/>
    </source>
</evidence>
<accession>A0A7R9LA42</accession>
<dbReference type="EMBL" id="OC874754">
    <property type="protein sequence ID" value="CAD7637872.1"/>
    <property type="molecule type" value="Genomic_DNA"/>
</dbReference>
<feature type="region of interest" description="Disordered" evidence="2">
    <location>
        <begin position="299"/>
        <end position="323"/>
    </location>
</feature>
<feature type="compositionally biased region" description="Basic residues" evidence="2">
    <location>
        <begin position="302"/>
        <end position="323"/>
    </location>
</feature>
<gene>
    <name evidence="3" type="ORF">OSB1V03_LOCUS17153</name>
</gene>
<dbReference type="OrthoDB" id="203440at2759"/>
<feature type="compositionally biased region" description="Acidic residues" evidence="2">
    <location>
        <begin position="160"/>
        <end position="169"/>
    </location>
</feature>
<name>A0A7R9LA42_9ACAR</name>
<evidence type="ECO:0000256" key="2">
    <source>
        <dbReference type="SAM" id="MobiDB-lite"/>
    </source>
</evidence>
<dbReference type="PANTHER" id="PTHR13237:SF9">
    <property type="entry name" value="NEUROGUIDIN"/>
    <property type="match status" value="1"/>
</dbReference>
<proteinExistence type="inferred from homology"/>